<dbReference type="PANTHER" id="PTHR43427:SF6">
    <property type="entry name" value="CHLORIDE CHANNEL PROTEIN CLC-E"/>
    <property type="match status" value="1"/>
</dbReference>
<keyword evidence="4 11" id="KW-1133">Transmembrane helix</keyword>
<dbReference type="PROSITE" id="PS51371">
    <property type="entry name" value="CBS"/>
    <property type="match status" value="2"/>
</dbReference>
<feature type="domain" description="CBS" evidence="12">
    <location>
        <begin position="507"/>
        <end position="563"/>
    </location>
</feature>
<evidence type="ECO:0000313" key="13">
    <source>
        <dbReference type="EMBL" id="QGG96717.1"/>
    </source>
</evidence>
<dbReference type="SMART" id="SM00116">
    <property type="entry name" value="CBS"/>
    <property type="match status" value="2"/>
</dbReference>
<keyword evidence="9" id="KW-0407">Ion channel</keyword>
<proteinExistence type="predicted"/>
<dbReference type="InterPro" id="IPR014743">
    <property type="entry name" value="Cl-channel_core"/>
</dbReference>
<dbReference type="CDD" id="cd00400">
    <property type="entry name" value="Voltage_gated_ClC"/>
    <property type="match status" value="1"/>
</dbReference>
<evidence type="ECO:0000256" key="3">
    <source>
        <dbReference type="ARBA" id="ARBA00022692"/>
    </source>
</evidence>
<dbReference type="InterPro" id="IPR050368">
    <property type="entry name" value="ClC-type_chloride_channel"/>
</dbReference>
<evidence type="ECO:0000256" key="7">
    <source>
        <dbReference type="ARBA" id="ARBA00023173"/>
    </source>
</evidence>
<dbReference type="KEGG" id="atq:GH723_17330"/>
<dbReference type="SUPFAM" id="SSF54631">
    <property type="entry name" value="CBS-domain pair"/>
    <property type="match status" value="1"/>
</dbReference>
<name>A0A5Q2RRE5_9ACTN</name>
<reference evidence="13 14" key="1">
    <citation type="submission" date="2019-11" db="EMBL/GenBank/DDBJ databases">
        <authorList>
            <person name="He Y."/>
        </authorList>
    </citation>
    <scope>NUCLEOTIDE SEQUENCE [LARGE SCALE GENOMIC DNA]</scope>
    <source>
        <strain evidence="13 14">SCSIO 58843</strain>
    </source>
</reference>
<gene>
    <name evidence="13" type="ORF">GH723_17330</name>
</gene>
<evidence type="ECO:0000256" key="4">
    <source>
        <dbReference type="ARBA" id="ARBA00022989"/>
    </source>
</evidence>
<accession>A0A5Q2RRE5</accession>
<dbReference type="Proteomes" id="UP000334019">
    <property type="component" value="Chromosome"/>
</dbReference>
<evidence type="ECO:0000259" key="12">
    <source>
        <dbReference type="PROSITE" id="PS51371"/>
    </source>
</evidence>
<keyword evidence="5" id="KW-0406">Ion transport</keyword>
<feature type="transmembrane region" description="Helical" evidence="11">
    <location>
        <begin position="155"/>
        <end position="185"/>
    </location>
</feature>
<feature type="transmembrane region" description="Helical" evidence="11">
    <location>
        <begin position="331"/>
        <end position="352"/>
    </location>
</feature>
<dbReference type="InterPro" id="IPR046342">
    <property type="entry name" value="CBS_dom_sf"/>
</dbReference>
<feature type="domain" description="CBS" evidence="12">
    <location>
        <begin position="447"/>
        <end position="503"/>
    </location>
</feature>
<dbReference type="Pfam" id="PF00654">
    <property type="entry name" value="Voltage_CLC"/>
    <property type="match status" value="1"/>
</dbReference>
<evidence type="ECO:0000256" key="10">
    <source>
        <dbReference type="PROSITE-ProRule" id="PRU00703"/>
    </source>
</evidence>
<feature type="transmembrane region" description="Helical" evidence="11">
    <location>
        <begin position="62"/>
        <end position="81"/>
    </location>
</feature>
<evidence type="ECO:0000256" key="9">
    <source>
        <dbReference type="ARBA" id="ARBA00023303"/>
    </source>
</evidence>
<feature type="transmembrane region" description="Helical" evidence="11">
    <location>
        <begin position="223"/>
        <end position="245"/>
    </location>
</feature>
<dbReference type="GO" id="GO:0034707">
    <property type="term" value="C:chloride channel complex"/>
    <property type="evidence" value="ECO:0007669"/>
    <property type="project" value="UniProtKB-KW"/>
</dbReference>
<feature type="transmembrane region" description="Helical" evidence="11">
    <location>
        <begin position="298"/>
        <end position="319"/>
    </location>
</feature>
<keyword evidence="3 11" id="KW-0812">Transmembrane</keyword>
<evidence type="ECO:0000313" key="14">
    <source>
        <dbReference type="Proteomes" id="UP000334019"/>
    </source>
</evidence>
<comment type="subcellular location">
    <subcellularLocation>
        <location evidence="1">Membrane</location>
        <topology evidence="1">Multi-pass membrane protein</topology>
    </subcellularLocation>
</comment>
<keyword evidence="2" id="KW-0813">Transport</keyword>
<sequence>MHPTTSTRRLLLLASLAAVLGLVGGGAAWVLVHLIDLITNLALFGELSAHARSFEDFEPGPTLFLVAVAGGLLISALARWAPVIRGHGIPETMEAVLTKQSRIAPRTALAKPVSAAIAIGTGAPFGAEGPIIVTGGSIGSLLGQAIPVTPSERKILLAVGAAAGMAATFGAPLAAVVLAIELLLFEFSARAFVPLVVATSIAGGMHSALFGHGPLFEVPAHDVAGLEVLPAFALLGLACGVLAIVVSKGLFAIEGLYRRLPVGDFWHPAIGAVGFATVGLFVPRALGVGYDAIGDVLAGEVAVATAGGLALGKLIAWWLALGSGTSGGTLAPILLISSAFGTVAGSVINDALPGPDVALGAFAVVAMAATFGAATQATFTSIVFVFELTRDYDVILPLMLATVIADVVYSAVCSDSLMTEKLRRRGLRIGRHYGVDPFAGVAVGEIMTSDVETLPASSSVGDARTRFTAGGHGAYPLVDGDALVGIVARGDILRDDAPDDAPLADSAARDVVSTRPESTAQHALQVMVEEHVEHLPVVDGDGRLVGMCTRTDLLKVRRRQMELERRQDGSVVERFRRRDRGDAATR</sequence>
<evidence type="ECO:0000256" key="1">
    <source>
        <dbReference type="ARBA" id="ARBA00004141"/>
    </source>
</evidence>
<evidence type="ECO:0000256" key="11">
    <source>
        <dbReference type="SAM" id="Phobius"/>
    </source>
</evidence>
<dbReference type="AlphaFoldDB" id="A0A5Q2RRE5"/>
<evidence type="ECO:0000256" key="8">
    <source>
        <dbReference type="ARBA" id="ARBA00023214"/>
    </source>
</evidence>
<dbReference type="Gene3D" id="3.10.580.10">
    <property type="entry name" value="CBS-domain"/>
    <property type="match status" value="1"/>
</dbReference>
<organism evidence="13 14">
    <name type="scientific">Actinomarinicola tropica</name>
    <dbReference type="NCBI Taxonomy" id="2789776"/>
    <lineage>
        <taxon>Bacteria</taxon>
        <taxon>Bacillati</taxon>
        <taxon>Actinomycetota</taxon>
        <taxon>Acidimicrobiia</taxon>
        <taxon>Acidimicrobiales</taxon>
        <taxon>Iamiaceae</taxon>
        <taxon>Actinomarinicola</taxon>
    </lineage>
</organism>
<dbReference type="InterPro" id="IPR001807">
    <property type="entry name" value="ClC"/>
</dbReference>
<protein>
    <submittedName>
        <fullName evidence="13">CBS domain-containing protein</fullName>
    </submittedName>
</protein>
<dbReference type="EMBL" id="CP045851">
    <property type="protein sequence ID" value="QGG96717.1"/>
    <property type="molecule type" value="Genomic_DNA"/>
</dbReference>
<keyword evidence="7" id="KW-0869">Chloride channel</keyword>
<dbReference type="PANTHER" id="PTHR43427">
    <property type="entry name" value="CHLORIDE CHANNEL PROTEIN CLC-E"/>
    <property type="match status" value="1"/>
</dbReference>
<dbReference type="PRINTS" id="PR00762">
    <property type="entry name" value="CLCHANNEL"/>
</dbReference>
<dbReference type="Gene3D" id="1.10.3080.10">
    <property type="entry name" value="Clc chloride channel"/>
    <property type="match status" value="1"/>
</dbReference>
<dbReference type="InterPro" id="IPR000644">
    <property type="entry name" value="CBS_dom"/>
</dbReference>
<evidence type="ECO:0000256" key="5">
    <source>
        <dbReference type="ARBA" id="ARBA00023065"/>
    </source>
</evidence>
<dbReference type="CDD" id="cd02205">
    <property type="entry name" value="CBS_pair_SF"/>
    <property type="match status" value="1"/>
</dbReference>
<feature type="transmembrane region" description="Helical" evidence="11">
    <location>
        <begin position="265"/>
        <end position="286"/>
    </location>
</feature>
<dbReference type="RefSeq" id="WP_153760821.1">
    <property type="nucleotide sequence ID" value="NZ_CP045851.1"/>
</dbReference>
<feature type="transmembrane region" description="Helical" evidence="11">
    <location>
        <begin position="398"/>
        <end position="418"/>
    </location>
</feature>
<feature type="transmembrane region" description="Helical" evidence="11">
    <location>
        <begin position="191"/>
        <end position="211"/>
    </location>
</feature>
<dbReference type="Pfam" id="PF00571">
    <property type="entry name" value="CBS"/>
    <property type="match status" value="2"/>
</dbReference>
<dbReference type="GO" id="GO:0005254">
    <property type="term" value="F:chloride channel activity"/>
    <property type="evidence" value="ECO:0007669"/>
    <property type="project" value="UniProtKB-KW"/>
</dbReference>
<keyword evidence="6 11" id="KW-0472">Membrane</keyword>
<keyword evidence="8" id="KW-0868">Chloride</keyword>
<dbReference type="SUPFAM" id="SSF81340">
    <property type="entry name" value="Clc chloride channel"/>
    <property type="match status" value="1"/>
</dbReference>
<keyword evidence="14" id="KW-1185">Reference proteome</keyword>
<feature type="transmembrane region" description="Helical" evidence="11">
    <location>
        <begin position="359"/>
        <end position="386"/>
    </location>
</feature>
<evidence type="ECO:0000256" key="2">
    <source>
        <dbReference type="ARBA" id="ARBA00022448"/>
    </source>
</evidence>
<evidence type="ECO:0000256" key="6">
    <source>
        <dbReference type="ARBA" id="ARBA00023136"/>
    </source>
</evidence>
<keyword evidence="10" id="KW-0129">CBS domain</keyword>